<organism evidence="2 3">
    <name type="scientific">Austropuccinia psidii MF-1</name>
    <dbReference type="NCBI Taxonomy" id="1389203"/>
    <lineage>
        <taxon>Eukaryota</taxon>
        <taxon>Fungi</taxon>
        <taxon>Dikarya</taxon>
        <taxon>Basidiomycota</taxon>
        <taxon>Pucciniomycotina</taxon>
        <taxon>Pucciniomycetes</taxon>
        <taxon>Pucciniales</taxon>
        <taxon>Sphaerophragmiaceae</taxon>
        <taxon>Austropuccinia</taxon>
    </lineage>
</organism>
<keyword evidence="3" id="KW-1185">Reference proteome</keyword>
<name>A0A9Q3HQI4_9BASI</name>
<evidence type="ECO:0000256" key="1">
    <source>
        <dbReference type="SAM" id="SignalP"/>
    </source>
</evidence>
<keyword evidence="1" id="KW-0732">Signal</keyword>
<reference evidence="2" key="1">
    <citation type="submission" date="2021-03" db="EMBL/GenBank/DDBJ databases">
        <title>Draft genome sequence of rust myrtle Austropuccinia psidii MF-1, a brazilian biotype.</title>
        <authorList>
            <person name="Quecine M.C."/>
            <person name="Pachon D.M.R."/>
            <person name="Bonatelli M.L."/>
            <person name="Correr F.H."/>
            <person name="Franceschini L.M."/>
            <person name="Leite T.F."/>
            <person name="Margarido G.R.A."/>
            <person name="Almeida C.A."/>
            <person name="Ferrarezi J.A."/>
            <person name="Labate C.A."/>
        </authorList>
    </citation>
    <scope>NUCLEOTIDE SEQUENCE</scope>
    <source>
        <strain evidence="2">MF-1</strain>
    </source>
</reference>
<dbReference type="EMBL" id="AVOT02021424">
    <property type="protein sequence ID" value="MBW0510235.1"/>
    <property type="molecule type" value="Genomic_DNA"/>
</dbReference>
<dbReference type="AlphaFoldDB" id="A0A9Q3HQI4"/>
<dbReference type="Proteomes" id="UP000765509">
    <property type="component" value="Unassembled WGS sequence"/>
</dbReference>
<evidence type="ECO:0000313" key="3">
    <source>
        <dbReference type="Proteomes" id="UP000765509"/>
    </source>
</evidence>
<feature type="chain" id="PRO_5040287692" evidence="1">
    <location>
        <begin position="21"/>
        <end position="183"/>
    </location>
</feature>
<proteinExistence type="predicted"/>
<accession>A0A9Q3HQI4</accession>
<gene>
    <name evidence="2" type="ORF">O181_049950</name>
</gene>
<comment type="caution">
    <text evidence="2">The sequence shown here is derived from an EMBL/GenBank/DDBJ whole genome shotgun (WGS) entry which is preliminary data.</text>
</comment>
<evidence type="ECO:0000313" key="2">
    <source>
        <dbReference type="EMBL" id="MBW0510235.1"/>
    </source>
</evidence>
<protein>
    <submittedName>
        <fullName evidence="2">Uncharacterized protein</fullName>
    </submittedName>
</protein>
<sequence length="183" mass="20986">MCSFSLLILLQALFLAPILAVPTKSTDDVELPSDPSRKVKVYSTNKTDLDGSKVASWTYALDGGGALKITTGFSIETHFSAYVYNQIDKRNITVTIRDREMQCGSSQTYFAKVTDRSHDVIEQFDFKMFTRGRRPDRWHLLKRKSLQATYVWFRGKRTLTGDIRRQDNHKKVAHIHCNYSSIS</sequence>
<feature type="signal peptide" evidence="1">
    <location>
        <begin position="1"/>
        <end position="20"/>
    </location>
</feature>